<dbReference type="InterPro" id="IPR000092">
    <property type="entry name" value="Polyprenyl_synt"/>
</dbReference>
<dbReference type="InterPro" id="IPR033749">
    <property type="entry name" value="Polyprenyl_synt_CS"/>
</dbReference>
<evidence type="ECO:0000256" key="4">
    <source>
        <dbReference type="ARBA" id="ARBA00022723"/>
    </source>
</evidence>
<dbReference type="EC" id="2.5.1.-" evidence="7"/>
<dbReference type="EMBL" id="JBHTGP010000003">
    <property type="protein sequence ID" value="MFD0684368.1"/>
    <property type="molecule type" value="Genomic_DNA"/>
</dbReference>
<dbReference type="Pfam" id="PF00348">
    <property type="entry name" value="polyprenyl_synt"/>
    <property type="match status" value="1"/>
</dbReference>
<comment type="cofactor">
    <cofactor evidence="1">
        <name>Mg(2+)</name>
        <dbReference type="ChEBI" id="CHEBI:18420"/>
    </cofactor>
</comment>
<proteinExistence type="inferred from homology"/>
<accession>A0ABW2XGG1</accession>
<reference evidence="8" key="1">
    <citation type="journal article" date="2019" name="Int. J. Syst. Evol. Microbiol.">
        <title>The Global Catalogue of Microorganisms (GCM) 10K type strain sequencing project: providing services to taxonomists for standard genome sequencing and annotation.</title>
        <authorList>
            <consortium name="The Broad Institute Genomics Platform"/>
            <consortium name="The Broad Institute Genome Sequencing Center for Infectious Disease"/>
            <person name="Wu L."/>
            <person name="Ma J."/>
        </authorList>
    </citation>
    <scope>NUCLEOTIDE SEQUENCE [LARGE SCALE GENOMIC DNA]</scope>
    <source>
        <strain evidence="8">JCM 9371</strain>
    </source>
</reference>
<organism evidence="7 8">
    <name type="scientific">Actinomadura fibrosa</name>
    <dbReference type="NCBI Taxonomy" id="111802"/>
    <lineage>
        <taxon>Bacteria</taxon>
        <taxon>Bacillati</taxon>
        <taxon>Actinomycetota</taxon>
        <taxon>Actinomycetes</taxon>
        <taxon>Streptosporangiales</taxon>
        <taxon>Thermomonosporaceae</taxon>
        <taxon>Actinomadura</taxon>
    </lineage>
</organism>
<dbReference type="Gene3D" id="1.10.600.10">
    <property type="entry name" value="Farnesyl Diphosphate Synthase"/>
    <property type="match status" value="1"/>
</dbReference>
<keyword evidence="3 6" id="KW-0808">Transferase</keyword>
<dbReference type="PROSITE" id="PS00723">
    <property type="entry name" value="POLYPRENYL_SYNTHASE_1"/>
    <property type="match status" value="1"/>
</dbReference>
<sequence length="344" mass="36718">MHEQEVFRARVDRALDAFVDEEADLLLGISEGLAPVVRQLRGTLANGKRLRAAFCYWGWRATGQPDDDAMIRAAGALELVHAAAMVHDDIIDESAVRRGAPAAHVALRPVVPGPVDQGRALAILVGDMLMAWAGRLFTSSGLPAAYLGRAAALWATLARELIAGECLEILSTGRPPRVDGSLQIIRLKTAKYTVERPLHIGGVLAGARPEVMAAFTGYGVPIGEAYQLRDDVLGLFGDAADTGKSSLDDIRGAKPTVLMAAARDAAGPADLARLDRLVGDPVLTEDGLRDVREIVRRVGARDRVEAMIEQRVAAARDALAGVRLPRDATWALEQLAVAAARRQG</sequence>
<evidence type="ECO:0000256" key="1">
    <source>
        <dbReference type="ARBA" id="ARBA00001946"/>
    </source>
</evidence>
<dbReference type="SFLD" id="SFLDS00005">
    <property type="entry name" value="Isoprenoid_Synthase_Type_I"/>
    <property type="match status" value="1"/>
</dbReference>
<dbReference type="PROSITE" id="PS00444">
    <property type="entry name" value="POLYPRENYL_SYNTHASE_2"/>
    <property type="match status" value="1"/>
</dbReference>
<dbReference type="SUPFAM" id="SSF48576">
    <property type="entry name" value="Terpenoid synthases"/>
    <property type="match status" value="1"/>
</dbReference>
<dbReference type="CDD" id="cd00685">
    <property type="entry name" value="Trans_IPPS_HT"/>
    <property type="match status" value="1"/>
</dbReference>
<keyword evidence="8" id="KW-1185">Reference proteome</keyword>
<evidence type="ECO:0000256" key="6">
    <source>
        <dbReference type="RuleBase" id="RU004466"/>
    </source>
</evidence>
<name>A0ABW2XGG1_9ACTN</name>
<keyword evidence="4" id="KW-0479">Metal-binding</keyword>
<dbReference type="Proteomes" id="UP001597063">
    <property type="component" value="Unassembled WGS sequence"/>
</dbReference>
<dbReference type="InterPro" id="IPR008949">
    <property type="entry name" value="Isoprenoid_synthase_dom_sf"/>
</dbReference>
<evidence type="ECO:0000256" key="3">
    <source>
        <dbReference type="ARBA" id="ARBA00022679"/>
    </source>
</evidence>
<evidence type="ECO:0000256" key="2">
    <source>
        <dbReference type="ARBA" id="ARBA00006706"/>
    </source>
</evidence>
<evidence type="ECO:0000313" key="7">
    <source>
        <dbReference type="EMBL" id="MFD0684368.1"/>
    </source>
</evidence>
<comment type="similarity">
    <text evidence="2 6">Belongs to the FPP/GGPP synthase family.</text>
</comment>
<evidence type="ECO:0000256" key="5">
    <source>
        <dbReference type="ARBA" id="ARBA00022842"/>
    </source>
</evidence>
<evidence type="ECO:0000313" key="8">
    <source>
        <dbReference type="Proteomes" id="UP001597063"/>
    </source>
</evidence>
<dbReference type="PANTHER" id="PTHR12001">
    <property type="entry name" value="GERANYLGERANYL PYROPHOSPHATE SYNTHASE"/>
    <property type="match status" value="1"/>
</dbReference>
<keyword evidence="5" id="KW-0460">Magnesium</keyword>
<dbReference type="PANTHER" id="PTHR12001:SF85">
    <property type="entry name" value="SHORT CHAIN ISOPRENYL DIPHOSPHATE SYNTHASE"/>
    <property type="match status" value="1"/>
</dbReference>
<protein>
    <submittedName>
        <fullName evidence="7">Polyprenyl synthetase family protein</fullName>
        <ecNumber evidence="7">2.5.1.-</ecNumber>
    </submittedName>
</protein>
<dbReference type="RefSeq" id="WP_131756746.1">
    <property type="nucleotide sequence ID" value="NZ_CAACUY010000020.1"/>
</dbReference>
<comment type="caution">
    <text evidence="7">The sequence shown here is derived from an EMBL/GenBank/DDBJ whole genome shotgun (WGS) entry which is preliminary data.</text>
</comment>
<gene>
    <name evidence="7" type="ORF">ACFQZM_07675</name>
</gene>
<dbReference type="GO" id="GO:0016740">
    <property type="term" value="F:transferase activity"/>
    <property type="evidence" value="ECO:0007669"/>
    <property type="project" value="UniProtKB-KW"/>
</dbReference>